<name>W7QRW9_9ALTE</name>
<gene>
    <name evidence="2" type="ORF">DS2_03025</name>
</gene>
<comment type="caution">
    <text evidence="2">The sequence shown here is derived from an EMBL/GenBank/DDBJ whole genome shotgun (WGS) entry which is preliminary data.</text>
</comment>
<reference evidence="2 3" key="1">
    <citation type="journal article" date="2014" name="Genome Announc.">
        <title>Draft Genome Sequence of the Agar-Degrading Bacterium Catenovulum sp. Strain DS-2, Isolated from Intestines of Haliotis diversicolor.</title>
        <authorList>
            <person name="Shan D."/>
            <person name="Li X."/>
            <person name="Gu Z."/>
            <person name="Wei G."/>
            <person name="Gao Z."/>
            <person name="Shao Z."/>
        </authorList>
    </citation>
    <scope>NUCLEOTIDE SEQUENCE [LARGE SCALE GENOMIC DNA]</scope>
    <source>
        <strain evidence="2 3">DS-2</strain>
    </source>
</reference>
<keyword evidence="1" id="KW-0472">Membrane</keyword>
<keyword evidence="1" id="KW-0812">Transmembrane</keyword>
<protein>
    <submittedName>
        <fullName evidence="2">Uncharacterized protein</fullName>
    </submittedName>
</protein>
<dbReference type="Proteomes" id="UP000019276">
    <property type="component" value="Unassembled WGS sequence"/>
</dbReference>
<dbReference type="STRING" id="1328313.DS2_03025"/>
<organism evidence="2 3">
    <name type="scientific">Catenovulum agarivorans DS-2</name>
    <dbReference type="NCBI Taxonomy" id="1328313"/>
    <lineage>
        <taxon>Bacteria</taxon>
        <taxon>Pseudomonadati</taxon>
        <taxon>Pseudomonadota</taxon>
        <taxon>Gammaproteobacteria</taxon>
        <taxon>Alteromonadales</taxon>
        <taxon>Alteromonadaceae</taxon>
        <taxon>Catenovulum</taxon>
    </lineage>
</organism>
<evidence type="ECO:0000256" key="1">
    <source>
        <dbReference type="SAM" id="Phobius"/>
    </source>
</evidence>
<feature type="transmembrane region" description="Helical" evidence="1">
    <location>
        <begin position="52"/>
        <end position="70"/>
    </location>
</feature>
<evidence type="ECO:0000313" key="2">
    <source>
        <dbReference type="EMBL" id="EWH11762.1"/>
    </source>
</evidence>
<sequence>MPIISAILLNILANENNLLKPNEYFGQAILLTDTILYFKAAKLAHFRHIKGVALFWCFLCTLLVRAGLVTH</sequence>
<keyword evidence="1" id="KW-1133">Transmembrane helix</keyword>
<keyword evidence="3" id="KW-1185">Reference proteome</keyword>
<accession>W7QRW9</accession>
<proteinExistence type="predicted"/>
<dbReference type="EMBL" id="ARZY01000003">
    <property type="protein sequence ID" value="EWH11762.1"/>
    <property type="molecule type" value="Genomic_DNA"/>
</dbReference>
<evidence type="ECO:0000313" key="3">
    <source>
        <dbReference type="Proteomes" id="UP000019276"/>
    </source>
</evidence>
<dbReference type="AlphaFoldDB" id="W7QRW9"/>